<sequence length="339" mass="40024">MKKSFALVFTNIILFFLIGCSATPYAKQKINGVSFVSSRDTLLQTHIDPVLRIQASHAAVMPFAFVRDKNNPELIFNTERQWYGERYQGAKQYIESLHASKIKVMLKPHIWIWKGVFTGDMHMNTEEEWLVFEKSYEEYILLYAQLAQDTGVELFCVGTELYNFTNERQQFWDQLIDKVRNVYTGKITYAENWDKVDKVHFWQELDYIGADAYFPISEQKTPSVAEAREGWQVHKKLLKDLAEKYNRPVLFTEFGYRSADYSGKEPWASDRYDGAMNSESQKNLYEATFEEFWNEPWFAGGFVWKWFHDHKRSASEENNRFTPQGKPAEDVLLKWYSRM</sequence>
<dbReference type="CDD" id="cd19608">
    <property type="entry name" value="GH113_mannanase-like"/>
    <property type="match status" value="1"/>
</dbReference>
<accession>A0A4Q0P4Y0</accession>
<name>A0A4Q0P4Y0_9FLAO</name>
<reference evidence="1 2" key="1">
    <citation type="submission" date="2018-07" db="EMBL/GenBank/DDBJ databases">
        <title>Leeuwenhoekiella genomics.</title>
        <authorList>
            <person name="Tahon G."/>
            <person name="Willems A."/>
        </authorList>
    </citation>
    <scope>NUCLEOTIDE SEQUENCE [LARGE SCALE GENOMIC DNA]</scope>
    <source>
        <strain evidence="1 2">LMG 22550</strain>
    </source>
</reference>
<dbReference type="InterPro" id="IPR055151">
    <property type="entry name" value="GH113"/>
</dbReference>
<evidence type="ECO:0008006" key="3">
    <source>
        <dbReference type="Google" id="ProtNLM"/>
    </source>
</evidence>
<dbReference type="AlphaFoldDB" id="A0A4Q0P4Y0"/>
<evidence type="ECO:0000313" key="1">
    <source>
        <dbReference type="EMBL" id="RXG21653.1"/>
    </source>
</evidence>
<dbReference type="Proteomes" id="UP000289238">
    <property type="component" value="Unassembled WGS sequence"/>
</dbReference>
<organism evidence="1 2">
    <name type="scientific">Leeuwenhoekiella aequorea</name>
    <dbReference type="NCBI Taxonomy" id="283736"/>
    <lineage>
        <taxon>Bacteria</taxon>
        <taxon>Pseudomonadati</taxon>
        <taxon>Bacteroidota</taxon>
        <taxon>Flavobacteriia</taxon>
        <taxon>Flavobacteriales</taxon>
        <taxon>Flavobacteriaceae</taxon>
        <taxon>Leeuwenhoekiella</taxon>
    </lineage>
</organism>
<dbReference type="SUPFAM" id="SSF51445">
    <property type="entry name" value="(Trans)glycosidases"/>
    <property type="match status" value="1"/>
</dbReference>
<dbReference type="Gene3D" id="3.20.20.80">
    <property type="entry name" value="Glycosidases"/>
    <property type="match status" value="1"/>
</dbReference>
<keyword evidence="2" id="KW-1185">Reference proteome</keyword>
<dbReference type="PROSITE" id="PS51257">
    <property type="entry name" value="PROKAR_LIPOPROTEIN"/>
    <property type="match status" value="1"/>
</dbReference>
<gene>
    <name evidence="1" type="ORF">DSM00_2502</name>
</gene>
<evidence type="ECO:0000313" key="2">
    <source>
        <dbReference type="Proteomes" id="UP000289238"/>
    </source>
</evidence>
<dbReference type="OrthoDB" id="9773531at2"/>
<protein>
    <recommendedName>
        <fullName evidence="3">Glycoside hydrolase</fullName>
    </recommendedName>
</protein>
<comment type="caution">
    <text evidence="1">The sequence shown here is derived from an EMBL/GenBank/DDBJ whole genome shotgun (WGS) entry which is preliminary data.</text>
</comment>
<dbReference type="RefSeq" id="WP_128758265.1">
    <property type="nucleotide sequence ID" value="NZ_QOVM01000005.1"/>
</dbReference>
<dbReference type="EMBL" id="QOVM01000005">
    <property type="protein sequence ID" value="RXG21653.1"/>
    <property type="molecule type" value="Genomic_DNA"/>
</dbReference>
<proteinExistence type="predicted"/>
<dbReference type="InterPro" id="IPR017853">
    <property type="entry name" value="GH"/>
</dbReference>
<dbReference type="Pfam" id="PF22612">
    <property type="entry name" value="GH113"/>
    <property type="match status" value="1"/>
</dbReference>